<evidence type="ECO:0000256" key="3">
    <source>
        <dbReference type="ARBA" id="ARBA00022729"/>
    </source>
</evidence>
<feature type="region of interest" description="Disordered" evidence="9">
    <location>
        <begin position="428"/>
        <end position="483"/>
    </location>
</feature>
<evidence type="ECO:0000256" key="4">
    <source>
        <dbReference type="ARBA" id="ARBA00022750"/>
    </source>
</evidence>
<dbReference type="SUPFAM" id="SSF50630">
    <property type="entry name" value="Acid proteases"/>
    <property type="match status" value="1"/>
</dbReference>
<dbReference type="Proteomes" id="UP000275385">
    <property type="component" value="Unassembled WGS sequence"/>
</dbReference>
<reference evidence="12 13" key="1">
    <citation type="submission" date="2018-08" db="EMBL/GenBank/DDBJ databases">
        <title>Draft genome of the lignicolous fungus Coniochaeta pulveracea.</title>
        <authorList>
            <person name="Borstlap C.J."/>
            <person name="De Witt R.N."/>
            <person name="Botha A."/>
            <person name="Volschenk H."/>
        </authorList>
    </citation>
    <scope>NUCLEOTIDE SEQUENCE [LARGE SCALE GENOMIC DNA]</scope>
    <source>
        <strain evidence="12 13">CAB683</strain>
    </source>
</reference>
<dbReference type="PANTHER" id="PTHR47966">
    <property type="entry name" value="BETA-SITE APP-CLEAVING ENZYME, ISOFORM A-RELATED"/>
    <property type="match status" value="1"/>
</dbReference>
<keyword evidence="13" id="KW-1185">Reference proteome</keyword>
<evidence type="ECO:0000313" key="12">
    <source>
        <dbReference type="EMBL" id="RKU42562.1"/>
    </source>
</evidence>
<dbReference type="InterPro" id="IPR001969">
    <property type="entry name" value="Aspartic_peptidase_AS"/>
</dbReference>
<evidence type="ECO:0000313" key="13">
    <source>
        <dbReference type="Proteomes" id="UP000275385"/>
    </source>
</evidence>
<dbReference type="PROSITE" id="PS00141">
    <property type="entry name" value="ASP_PROTEASE"/>
    <property type="match status" value="1"/>
</dbReference>
<feature type="disulfide bond" evidence="7">
    <location>
        <begin position="314"/>
        <end position="348"/>
    </location>
</feature>
<evidence type="ECO:0000256" key="8">
    <source>
        <dbReference type="RuleBase" id="RU000454"/>
    </source>
</evidence>
<dbReference type="InterPro" id="IPR033121">
    <property type="entry name" value="PEPTIDASE_A1"/>
</dbReference>
<evidence type="ECO:0000256" key="5">
    <source>
        <dbReference type="ARBA" id="ARBA00022801"/>
    </source>
</evidence>
<keyword evidence="7" id="KW-1015">Disulfide bond</keyword>
<evidence type="ECO:0000259" key="11">
    <source>
        <dbReference type="PROSITE" id="PS51767"/>
    </source>
</evidence>
<dbReference type="EMBL" id="QVQW01000054">
    <property type="protein sequence ID" value="RKU42562.1"/>
    <property type="molecule type" value="Genomic_DNA"/>
</dbReference>
<feature type="active site" evidence="6">
    <location>
        <position position="278"/>
    </location>
</feature>
<feature type="compositionally biased region" description="Polar residues" evidence="9">
    <location>
        <begin position="467"/>
        <end position="483"/>
    </location>
</feature>
<dbReference type="InterPro" id="IPR021109">
    <property type="entry name" value="Peptidase_aspartic_dom_sf"/>
</dbReference>
<sequence>MMRGLYLSFAFLTTSLGSRQGEPTAPLATRGSGILRSSVRSVAGQRGPQRVRRQDSVGLKNHNDGTLYTIDLSIGTPGQPVTVIIDTGSSDLWVNPVCETSGQPSFCSSFPQFDYTSSSTLQDTGAADILSYGKGNVTLEYVTDLVAIGSAQIKDQVFGVGVESYDIPVGILGLSPPTSDAQTQYSFVLDSLVSQGLIESRAFSLDLRNVDDPNGSVIFGGIDTGKFIGSLEKCPILDPTETPSGADRYWITMTGVGITLPDGESQTSDAIEVPVFLDSGGTLSRLPTAIYQAIGDSFPGAQLDQSSGFYYVDCGVGKQAGSVDFIFNNKKIAVPYADFIWEVDEGQCVVGVLPTDDEPVLGDSFLRAAYVVYDQDNRNLHLAQAANCGSNLVEISSGTNAVPSVTGDCTGGAEQASATKTFDATRTRAPTNVGSSKVAGATDVGPGPAETRVSVTGGLGTAKPTVDKTTGGATPTASPSATKNAAAPGTSLCADAFGVAGVIYVVAMVM</sequence>
<dbReference type="GO" id="GO:0006508">
    <property type="term" value="P:proteolysis"/>
    <property type="evidence" value="ECO:0007669"/>
    <property type="project" value="UniProtKB-KW"/>
</dbReference>
<name>A0A420Y3W2_9PEZI</name>
<dbReference type="AlphaFoldDB" id="A0A420Y3W2"/>
<dbReference type="Pfam" id="PF00026">
    <property type="entry name" value="Asp"/>
    <property type="match status" value="1"/>
</dbReference>
<protein>
    <recommendedName>
        <fullName evidence="11">Peptidase A1 domain-containing protein</fullName>
    </recommendedName>
</protein>
<keyword evidence="5 8" id="KW-0378">Hydrolase</keyword>
<feature type="domain" description="Peptidase A1" evidence="11">
    <location>
        <begin position="68"/>
        <end position="383"/>
    </location>
</feature>
<keyword evidence="3 10" id="KW-0732">Signal</keyword>
<dbReference type="OrthoDB" id="771136at2759"/>
<feature type="chain" id="PRO_5019484905" description="Peptidase A1 domain-containing protein" evidence="10">
    <location>
        <begin position="18"/>
        <end position="510"/>
    </location>
</feature>
<evidence type="ECO:0000256" key="6">
    <source>
        <dbReference type="PIRSR" id="PIRSR601461-1"/>
    </source>
</evidence>
<dbReference type="InterPro" id="IPR001461">
    <property type="entry name" value="Aspartic_peptidase_A1"/>
</dbReference>
<dbReference type="PROSITE" id="PS51767">
    <property type="entry name" value="PEPTIDASE_A1"/>
    <property type="match status" value="1"/>
</dbReference>
<evidence type="ECO:0000256" key="9">
    <source>
        <dbReference type="SAM" id="MobiDB-lite"/>
    </source>
</evidence>
<accession>A0A420Y3W2</accession>
<dbReference type="Gene3D" id="2.40.70.10">
    <property type="entry name" value="Acid Proteases"/>
    <property type="match status" value="2"/>
</dbReference>
<comment type="similarity">
    <text evidence="1 8">Belongs to the peptidase A1 family.</text>
</comment>
<evidence type="ECO:0000256" key="10">
    <source>
        <dbReference type="SAM" id="SignalP"/>
    </source>
</evidence>
<comment type="caution">
    <text evidence="12">The sequence shown here is derived from an EMBL/GenBank/DDBJ whole genome shotgun (WGS) entry which is preliminary data.</text>
</comment>
<organism evidence="12 13">
    <name type="scientific">Coniochaeta pulveracea</name>
    <dbReference type="NCBI Taxonomy" id="177199"/>
    <lineage>
        <taxon>Eukaryota</taxon>
        <taxon>Fungi</taxon>
        <taxon>Dikarya</taxon>
        <taxon>Ascomycota</taxon>
        <taxon>Pezizomycotina</taxon>
        <taxon>Sordariomycetes</taxon>
        <taxon>Sordariomycetidae</taxon>
        <taxon>Coniochaetales</taxon>
        <taxon>Coniochaetaceae</taxon>
        <taxon>Coniochaeta</taxon>
    </lineage>
</organism>
<dbReference type="CDD" id="cd05474">
    <property type="entry name" value="SAP_like"/>
    <property type="match status" value="1"/>
</dbReference>
<keyword evidence="4 8" id="KW-0064">Aspartyl protease</keyword>
<dbReference type="PANTHER" id="PTHR47966:SF65">
    <property type="entry name" value="ASPARTIC-TYPE ENDOPEPTIDASE"/>
    <property type="match status" value="1"/>
</dbReference>
<feature type="signal peptide" evidence="10">
    <location>
        <begin position="1"/>
        <end position="17"/>
    </location>
</feature>
<keyword evidence="2 8" id="KW-0645">Protease</keyword>
<evidence type="ECO:0000256" key="1">
    <source>
        <dbReference type="ARBA" id="ARBA00007447"/>
    </source>
</evidence>
<feature type="active site" evidence="6">
    <location>
        <position position="86"/>
    </location>
</feature>
<proteinExistence type="inferred from homology"/>
<evidence type="ECO:0000256" key="7">
    <source>
        <dbReference type="PIRSR" id="PIRSR601461-2"/>
    </source>
</evidence>
<gene>
    <name evidence="12" type="ORF">DL546_001568</name>
</gene>
<dbReference type="InterPro" id="IPR033876">
    <property type="entry name" value="SAP-like"/>
</dbReference>
<dbReference type="GO" id="GO:0004190">
    <property type="term" value="F:aspartic-type endopeptidase activity"/>
    <property type="evidence" value="ECO:0007669"/>
    <property type="project" value="UniProtKB-KW"/>
</dbReference>
<dbReference type="PRINTS" id="PR00792">
    <property type="entry name" value="PEPSIN"/>
</dbReference>
<evidence type="ECO:0000256" key="2">
    <source>
        <dbReference type="ARBA" id="ARBA00022670"/>
    </source>
</evidence>
<dbReference type="STRING" id="177199.A0A420Y3W2"/>